<dbReference type="InterPro" id="IPR045351">
    <property type="entry name" value="DUF6531"/>
</dbReference>
<evidence type="ECO:0000259" key="1">
    <source>
        <dbReference type="Pfam" id="PF20148"/>
    </source>
</evidence>
<dbReference type="SUPFAM" id="SSF69304">
    <property type="entry name" value="Tricorn protease N-terminal domain"/>
    <property type="match status" value="1"/>
</dbReference>
<dbReference type="RefSeq" id="WP_083188265.1">
    <property type="nucleotide sequence ID" value="NZ_LT222313.1"/>
</dbReference>
<gene>
    <name evidence="2" type="ORF">PL963_P300021</name>
</gene>
<dbReference type="NCBIfam" id="TIGR01643">
    <property type="entry name" value="YD_repeat_2x"/>
    <property type="match status" value="1"/>
</dbReference>
<proteinExistence type="predicted"/>
<name>A0A193SG09_9PSED</name>
<evidence type="ECO:0000313" key="2">
    <source>
        <dbReference type="EMBL" id="SOS30299.1"/>
    </source>
</evidence>
<dbReference type="Gene3D" id="2.180.10.10">
    <property type="entry name" value="RHS repeat-associated core"/>
    <property type="match status" value="1"/>
</dbReference>
<dbReference type="Proteomes" id="UP000239025">
    <property type="component" value="Plasmid PP3"/>
</dbReference>
<dbReference type="Pfam" id="PF20148">
    <property type="entry name" value="DUF6531"/>
    <property type="match status" value="1"/>
</dbReference>
<organism evidence="2 3">
    <name type="scientific">Pseudomonas cerasi</name>
    <dbReference type="NCBI Taxonomy" id="1583341"/>
    <lineage>
        <taxon>Bacteria</taxon>
        <taxon>Pseudomonadati</taxon>
        <taxon>Pseudomonadota</taxon>
        <taxon>Gammaproteobacteria</taxon>
        <taxon>Pseudomonadales</taxon>
        <taxon>Pseudomonadaceae</taxon>
        <taxon>Pseudomonas</taxon>
    </lineage>
</organism>
<dbReference type="Pfam" id="PF05593">
    <property type="entry name" value="RHS_repeat"/>
    <property type="match status" value="1"/>
</dbReference>
<reference evidence="3" key="1">
    <citation type="submission" date="2017-11" db="EMBL/GenBank/DDBJ databases">
        <authorList>
            <person name="Blom J."/>
        </authorList>
    </citation>
    <scope>NUCLEOTIDE SEQUENCE [LARGE SCALE GENOMIC DNA]</scope>
    <source>
        <plasmid evidence="3">PP3</plasmid>
    </source>
</reference>
<dbReference type="InterPro" id="IPR031325">
    <property type="entry name" value="RHS_repeat"/>
</dbReference>
<geneLocation type="plasmid" evidence="2 3">
    <name>PP3</name>
</geneLocation>
<keyword evidence="3" id="KW-1185">Reference proteome</keyword>
<keyword evidence="2" id="KW-0614">Plasmid</keyword>
<dbReference type="InterPro" id="IPR006530">
    <property type="entry name" value="YD"/>
</dbReference>
<accession>A0A193SG09</accession>
<dbReference type="AlphaFoldDB" id="A0A193SG09"/>
<protein>
    <submittedName>
        <fullName evidence="2">Sugar-binding protein</fullName>
    </submittedName>
</protein>
<sequence>MENLHEQESQKQSSKSFLLLIFFFSLTPAQAQQFSFWTSNWYVVFDNPSQVCELTYSMHPDLIYKPELNRYNGKIGDVELYACGGNDGIRDIFFGGSSHMVIDCKPGSSLDHSTGKCKETAQKGKPLEPLLCSNPSSEVGNPINSANGNKFQHEHDLSVGVLSPILIDRFYNSFDGLWRHSYSSSLYFGSESVVLIHDDGREAVFYMVNGSYKSDTDSGILTELQQSGWRYTDPSNNVLFFSEDGRLVKTTASNGGEYNLAYAAAGFDRSVVISNTMGESIQFMETPLRQLRFVAVNNLRIDYKYNMYNRLIEVVKTENSASSSRKYYYEDERNTGWLTGISDERGVRFATWAYDGQGRSTMSQHAGGASLIQINYNADGSSTVTNELGKKTVYRYKNISGVKRISSIEGEPSANCPASNSVYTYNDRGQVLTKTDAKGLVTTYDYNDRGLEVSRTEATGTALARTTTTEWDPDRFLPIKVIEPNRITVYSYDNQGRELTRQSTSR</sequence>
<evidence type="ECO:0000313" key="3">
    <source>
        <dbReference type="Proteomes" id="UP000239025"/>
    </source>
</evidence>
<dbReference type="EMBL" id="LT963398">
    <property type="protein sequence ID" value="SOS30299.1"/>
    <property type="molecule type" value="Genomic_DNA"/>
</dbReference>
<feature type="domain" description="DUF6531" evidence="1">
    <location>
        <begin position="140"/>
        <end position="205"/>
    </location>
</feature>